<dbReference type="Gene3D" id="3.40.50.300">
    <property type="entry name" value="P-loop containing nucleotide triphosphate hydrolases"/>
    <property type="match status" value="1"/>
</dbReference>
<dbReference type="GO" id="GO:0005524">
    <property type="term" value="F:ATP binding"/>
    <property type="evidence" value="ECO:0007669"/>
    <property type="project" value="UniProtKB-KW"/>
</dbReference>
<dbReference type="AlphaFoldDB" id="X1LTI5"/>
<evidence type="ECO:0000256" key="4">
    <source>
        <dbReference type="ARBA" id="ARBA00023125"/>
    </source>
</evidence>
<proteinExistence type="inferred from homology"/>
<dbReference type="PROSITE" id="PS50901">
    <property type="entry name" value="FTSK"/>
    <property type="match status" value="1"/>
</dbReference>
<dbReference type="Pfam" id="PF01580">
    <property type="entry name" value="FtsK_SpoIIIE"/>
    <property type="match status" value="1"/>
</dbReference>
<dbReference type="EMBL" id="BARV01010187">
    <property type="protein sequence ID" value="GAI09111.1"/>
    <property type="molecule type" value="Genomic_DNA"/>
</dbReference>
<dbReference type="Pfam" id="PF17854">
    <property type="entry name" value="FtsK_alpha"/>
    <property type="match status" value="1"/>
</dbReference>
<evidence type="ECO:0000256" key="2">
    <source>
        <dbReference type="ARBA" id="ARBA00022741"/>
    </source>
</evidence>
<accession>X1LTI5</accession>
<gene>
    <name evidence="6" type="ORF">S06H3_19813</name>
</gene>
<comment type="similarity">
    <text evidence="1">Belongs to the FtsK/SpoIIIE/SftA family.</text>
</comment>
<evidence type="ECO:0000256" key="1">
    <source>
        <dbReference type="ARBA" id="ARBA00006474"/>
    </source>
</evidence>
<evidence type="ECO:0000313" key="6">
    <source>
        <dbReference type="EMBL" id="GAI09111.1"/>
    </source>
</evidence>
<dbReference type="InterPro" id="IPR027417">
    <property type="entry name" value="P-loop_NTPase"/>
</dbReference>
<comment type="caution">
    <text evidence="6">The sequence shown here is derived from an EMBL/GenBank/DDBJ whole genome shotgun (WGS) entry which is preliminary data.</text>
</comment>
<reference evidence="6" key="1">
    <citation type="journal article" date="2014" name="Front. Microbiol.">
        <title>High frequency of phylogenetically diverse reductive dehalogenase-homologous genes in deep subseafloor sedimentary metagenomes.</title>
        <authorList>
            <person name="Kawai M."/>
            <person name="Futagami T."/>
            <person name="Toyoda A."/>
            <person name="Takaki Y."/>
            <person name="Nishi S."/>
            <person name="Hori S."/>
            <person name="Arai W."/>
            <person name="Tsubouchi T."/>
            <person name="Morono Y."/>
            <person name="Uchiyama I."/>
            <person name="Ito T."/>
            <person name="Fujiyama A."/>
            <person name="Inagaki F."/>
            <person name="Takami H."/>
        </authorList>
    </citation>
    <scope>NUCLEOTIDE SEQUENCE</scope>
    <source>
        <strain evidence="6">Expedition CK06-06</strain>
    </source>
</reference>
<evidence type="ECO:0000256" key="3">
    <source>
        <dbReference type="ARBA" id="ARBA00022840"/>
    </source>
</evidence>
<dbReference type="PANTHER" id="PTHR22683:SF41">
    <property type="entry name" value="DNA TRANSLOCASE FTSK"/>
    <property type="match status" value="1"/>
</dbReference>
<name>X1LTI5_9ZZZZ</name>
<dbReference type="GO" id="GO:0003677">
    <property type="term" value="F:DNA binding"/>
    <property type="evidence" value="ECO:0007669"/>
    <property type="project" value="UniProtKB-KW"/>
</dbReference>
<dbReference type="PANTHER" id="PTHR22683">
    <property type="entry name" value="SPORULATION PROTEIN RELATED"/>
    <property type="match status" value="1"/>
</dbReference>
<feature type="domain" description="FtsK" evidence="5">
    <location>
        <begin position="168"/>
        <end position="287"/>
    </location>
</feature>
<feature type="non-terminal residue" evidence="6">
    <location>
        <position position="287"/>
    </location>
</feature>
<protein>
    <recommendedName>
        <fullName evidence="5">FtsK domain-containing protein</fullName>
    </recommendedName>
</protein>
<keyword evidence="3" id="KW-0067">ATP-binding</keyword>
<sequence>QPEEKGVIRESKKKIFSSDRDEVSEISVYYPKAHQKIDIPLGLLESDSTKPNAGDIKANKLIIKKTLENFNIPAEMGEVEVGPTVTQYTLKPAEGIKLSQITTLHNDLAMALAVHPIRIEAPIPGQALVGIEVPNKRVAVIRLKQILDSETFKKRKSNLTVALGRDVAGRIWLADLGKMPHLLVAGATGSGKTVFLNSVIISLIYQNSPEDLRFILIDPKRVELTFYNNLPHLLTPVITDVVKTINALKWAINEMDRRFDIMHEAKKRDISDYNQNAQDKLPYIIIV</sequence>
<keyword evidence="4" id="KW-0238">DNA-binding</keyword>
<keyword evidence="2" id="KW-0547">Nucleotide-binding</keyword>
<evidence type="ECO:0000259" key="5">
    <source>
        <dbReference type="PROSITE" id="PS50901"/>
    </source>
</evidence>
<dbReference type="SUPFAM" id="SSF52540">
    <property type="entry name" value="P-loop containing nucleoside triphosphate hydrolases"/>
    <property type="match status" value="1"/>
</dbReference>
<organism evidence="6">
    <name type="scientific">marine sediment metagenome</name>
    <dbReference type="NCBI Taxonomy" id="412755"/>
    <lineage>
        <taxon>unclassified sequences</taxon>
        <taxon>metagenomes</taxon>
        <taxon>ecological metagenomes</taxon>
    </lineage>
</organism>
<dbReference type="InterPro" id="IPR002543">
    <property type="entry name" value="FtsK_dom"/>
</dbReference>
<feature type="non-terminal residue" evidence="6">
    <location>
        <position position="1"/>
    </location>
</feature>
<dbReference type="InterPro" id="IPR041027">
    <property type="entry name" value="FtsK_alpha"/>
</dbReference>
<dbReference type="Gene3D" id="3.30.980.40">
    <property type="match status" value="1"/>
</dbReference>
<dbReference type="InterPro" id="IPR050206">
    <property type="entry name" value="FtsK/SpoIIIE/SftA"/>
</dbReference>